<dbReference type="KEGG" id="theu:HPC62_08570"/>
<proteinExistence type="predicted"/>
<accession>A0A6M8BGJ3</accession>
<dbReference type="RefSeq" id="WP_172354839.1">
    <property type="nucleotide sequence ID" value="NZ_CP053661.1"/>
</dbReference>
<keyword evidence="3" id="KW-1185">Reference proteome</keyword>
<dbReference type="Proteomes" id="UP000505210">
    <property type="component" value="Chromosome"/>
</dbReference>
<dbReference type="GO" id="GO:0016746">
    <property type="term" value="F:acyltransferase activity"/>
    <property type="evidence" value="ECO:0007669"/>
    <property type="project" value="UniProtKB-KW"/>
</dbReference>
<dbReference type="InterPro" id="IPR002123">
    <property type="entry name" value="Plipid/glycerol_acylTrfase"/>
</dbReference>
<evidence type="ECO:0000313" key="3">
    <source>
        <dbReference type="Proteomes" id="UP000505210"/>
    </source>
</evidence>
<name>A0A6M8BGJ3_9CYAN</name>
<reference evidence="2 3" key="1">
    <citation type="submission" date="2020-05" db="EMBL/GenBank/DDBJ databases">
        <title>Complete genome sequence of of a novel Thermoleptolyngbya strain isolated from hot springs of Ganzi, Sichuan China.</title>
        <authorList>
            <person name="Tang J."/>
            <person name="Daroch M."/>
            <person name="Li L."/>
            <person name="Waleron K."/>
            <person name="Waleron M."/>
            <person name="Waleron M."/>
        </authorList>
    </citation>
    <scope>NUCLEOTIDE SEQUENCE [LARGE SCALE GENOMIC DNA]</scope>
    <source>
        <strain evidence="2 3">PKUAC-SCTA183</strain>
    </source>
</reference>
<sequence>MPSPITQVQPPLEFIPPDFDPLVYRGMCAVLPSWMKLRVAIADVEVENTKQLVELFQQFQAGKTRFLLAFRHPTPDDPFSLLWLLSRSVPQTARELGVSLQKPVHAHFIYDRGIPLWAGKFVGWLLPKMGCVPVKRGKADLVSLKAVRDLFANGQFPMAASPEGGTNGHNEIVSPLEPGIAQFGFWCVEDLQKAKRTETVALLPVGIQYHYITPPWRSLEQLLLDLEYDTGIRASVSPTAYLGLQDGTEPTLEQQTQLYQRLLNLGETLLTQMENYYSKYYGRSLVLPDLPADADPNARLAARLKSLLDTALRVAEEFFAIAPKGSLTDRCRRLEQAGWERIFREDLNLEALSPAERGLADRIAEEADLRIWHMRLVENFVSVTGRYVMEKPTAERFAETLLLLRNMVNRLKGEAPKPPLRLGPRRVVMTVGTPLSVSDRAEQYRANRREAVTQLTQDLQTAMESLIR</sequence>
<keyword evidence="2" id="KW-0012">Acyltransferase</keyword>
<feature type="domain" description="Phospholipid/glycerol acyltransferase" evidence="1">
    <location>
        <begin position="66"/>
        <end position="210"/>
    </location>
</feature>
<protein>
    <submittedName>
        <fullName evidence="2">1-acyl-sn-glycerol-3-phosphate acyltransferase</fullName>
    </submittedName>
</protein>
<dbReference type="AlphaFoldDB" id="A0A6M8BGJ3"/>
<gene>
    <name evidence="2" type="ORF">HPC62_08570</name>
</gene>
<evidence type="ECO:0000313" key="2">
    <source>
        <dbReference type="EMBL" id="QKD82233.1"/>
    </source>
</evidence>
<keyword evidence="2" id="KW-0808">Transferase</keyword>
<dbReference type="SMART" id="SM00563">
    <property type="entry name" value="PlsC"/>
    <property type="match status" value="1"/>
</dbReference>
<evidence type="ECO:0000259" key="1">
    <source>
        <dbReference type="SMART" id="SM00563"/>
    </source>
</evidence>
<dbReference type="EMBL" id="CP053661">
    <property type="protein sequence ID" value="QKD82233.1"/>
    <property type="molecule type" value="Genomic_DNA"/>
</dbReference>
<organism evidence="2 3">
    <name type="scientific">Thermoleptolyngbya sichuanensis A183</name>
    <dbReference type="NCBI Taxonomy" id="2737172"/>
    <lineage>
        <taxon>Bacteria</taxon>
        <taxon>Bacillati</taxon>
        <taxon>Cyanobacteriota</taxon>
        <taxon>Cyanophyceae</taxon>
        <taxon>Oculatellales</taxon>
        <taxon>Oculatellaceae</taxon>
        <taxon>Thermoleptolyngbya</taxon>
        <taxon>Thermoleptolyngbya sichuanensis</taxon>
    </lineage>
</organism>
<dbReference type="SUPFAM" id="SSF69593">
    <property type="entry name" value="Glycerol-3-phosphate (1)-acyltransferase"/>
    <property type="match status" value="1"/>
</dbReference>